<keyword evidence="3" id="KW-1015">Disulfide bond</keyword>
<dbReference type="NCBIfam" id="TIGR01068">
    <property type="entry name" value="thioredoxin"/>
    <property type="match status" value="1"/>
</dbReference>
<dbReference type="Proteomes" id="UP000196239">
    <property type="component" value="Chromosome 1"/>
</dbReference>
<organism evidence="6 7">
    <name type="scientific">Nitrosotalea devaniterrae</name>
    <dbReference type="NCBI Taxonomy" id="1078905"/>
    <lineage>
        <taxon>Archaea</taxon>
        <taxon>Nitrososphaerota</taxon>
        <taxon>Nitrososphaeria</taxon>
        <taxon>Nitrosotaleales</taxon>
        <taxon>Nitrosotaleaceae</taxon>
        <taxon>Nitrosotalea</taxon>
    </lineage>
</organism>
<feature type="domain" description="Thioredoxin" evidence="5">
    <location>
        <begin position="1"/>
        <end position="126"/>
    </location>
</feature>
<sequence length="126" mass="14324">MVDEELEKIMKKKLEEMKSYKEPEILELVDSNFDKAIVGDTPMIVDFWATWCGPCQFMSPIFEKMAKKYKTIRFARVNVDNAPGISQRYGVYSIPTFIVFNNGEPVDKAMGAVGEPGLNMLAQKYA</sequence>
<dbReference type="InterPro" id="IPR013766">
    <property type="entry name" value="Thioredoxin_domain"/>
</dbReference>
<dbReference type="InterPro" id="IPR005746">
    <property type="entry name" value="Thioredoxin"/>
</dbReference>
<dbReference type="Pfam" id="PF00085">
    <property type="entry name" value="Thioredoxin"/>
    <property type="match status" value="1"/>
</dbReference>
<name>A0A128A5L4_9ARCH</name>
<reference evidence="7" key="1">
    <citation type="submission" date="2015-10" db="EMBL/GenBank/DDBJ databases">
        <authorList>
            <person name="Lehtovirta-Morley L.E."/>
            <person name="Vieille C."/>
        </authorList>
    </citation>
    <scope>NUCLEOTIDE SEQUENCE [LARGE SCALE GENOMIC DNA]</scope>
</reference>
<dbReference type="PROSITE" id="PS00194">
    <property type="entry name" value="THIOREDOXIN_1"/>
    <property type="match status" value="1"/>
</dbReference>
<protein>
    <submittedName>
        <fullName evidence="6">Thioredoxin</fullName>
    </submittedName>
</protein>
<keyword evidence="2" id="KW-0249">Electron transport</keyword>
<evidence type="ECO:0000259" key="5">
    <source>
        <dbReference type="PROSITE" id="PS51352"/>
    </source>
</evidence>
<dbReference type="PROSITE" id="PS51352">
    <property type="entry name" value="THIOREDOXIN_2"/>
    <property type="match status" value="1"/>
</dbReference>
<proteinExistence type="predicted"/>
<keyword evidence="1" id="KW-0813">Transport</keyword>
<accession>A0A128A5L4</accession>
<dbReference type="InterPro" id="IPR036249">
    <property type="entry name" value="Thioredoxin-like_sf"/>
</dbReference>
<dbReference type="KEGG" id="ndv:NDEV_1868"/>
<evidence type="ECO:0000256" key="3">
    <source>
        <dbReference type="ARBA" id="ARBA00023157"/>
    </source>
</evidence>
<dbReference type="CDD" id="cd02947">
    <property type="entry name" value="TRX_family"/>
    <property type="match status" value="1"/>
</dbReference>
<evidence type="ECO:0000256" key="2">
    <source>
        <dbReference type="ARBA" id="ARBA00022982"/>
    </source>
</evidence>
<gene>
    <name evidence="6" type="primary">trxA2</name>
    <name evidence="6" type="ORF">NDEV_1868</name>
</gene>
<evidence type="ECO:0000256" key="4">
    <source>
        <dbReference type="ARBA" id="ARBA00023284"/>
    </source>
</evidence>
<keyword evidence="7" id="KW-1185">Reference proteome</keyword>
<dbReference type="PANTHER" id="PTHR46115">
    <property type="entry name" value="THIOREDOXIN-LIKE PROTEIN 1"/>
    <property type="match status" value="1"/>
</dbReference>
<dbReference type="EMBL" id="LN890280">
    <property type="protein sequence ID" value="CUR52630.1"/>
    <property type="molecule type" value="Genomic_DNA"/>
</dbReference>
<dbReference type="GO" id="GO:0015035">
    <property type="term" value="F:protein-disulfide reductase activity"/>
    <property type="evidence" value="ECO:0007669"/>
    <property type="project" value="InterPro"/>
</dbReference>
<dbReference type="InterPro" id="IPR017937">
    <property type="entry name" value="Thioredoxin_CS"/>
</dbReference>
<evidence type="ECO:0000313" key="7">
    <source>
        <dbReference type="Proteomes" id="UP000196239"/>
    </source>
</evidence>
<evidence type="ECO:0000256" key="1">
    <source>
        <dbReference type="ARBA" id="ARBA00022448"/>
    </source>
</evidence>
<dbReference type="FunFam" id="3.40.30.10:FF:000001">
    <property type="entry name" value="Thioredoxin"/>
    <property type="match status" value="1"/>
</dbReference>
<dbReference type="AlphaFoldDB" id="A0A128A5L4"/>
<dbReference type="SUPFAM" id="SSF52833">
    <property type="entry name" value="Thioredoxin-like"/>
    <property type="match status" value="1"/>
</dbReference>
<dbReference type="PRINTS" id="PR00421">
    <property type="entry name" value="THIOREDOXIN"/>
</dbReference>
<evidence type="ECO:0000313" key="6">
    <source>
        <dbReference type="EMBL" id="CUR52630.1"/>
    </source>
</evidence>
<keyword evidence="4" id="KW-0676">Redox-active center</keyword>
<dbReference type="Gene3D" id="3.40.30.10">
    <property type="entry name" value="Glutaredoxin"/>
    <property type="match status" value="1"/>
</dbReference>